<reference evidence="1 2" key="1">
    <citation type="journal article" date="2018" name="Front. Plant Sci.">
        <title>Red Clover (Trifolium pratense) and Zigzag Clover (T. medium) - A Picture of Genomic Similarities and Differences.</title>
        <authorList>
            <person name="Dluhosova J."/>
            <person name="Istvanek J."/>
            <person name="Nedelnik J."/>
            <person name="Repkova J."/>
        </authorList>
    </citation>
    <scope>NUCLEOTIDE SEQUENCE [LARGE SCALE GENOMIC DNA]</scope>
    <source>
        <strain evidence="2">cv. 10/8</strain>
        <tissue evidence="1">Leaf</tissue>
    </source>
</reference>
<accession>A0A392RF42</accession>
<keyword evidence="1" id="KW-0808">Transferase</keyword>
<protein>
    <submittedName>
        <fullName evidence="1">RNA-directed DNA polymerase (Reverse transcriptase)</fullName>
    </submittedName>
</protein>
<evidence type="ECO:0000313" key="1">
    <source>
        <dbReference type="EMBL" id="MCI35228.1"/>
    </source>
</evidence>
<evidence type="ECO:0000313" key="2">
    <source>
        <dbReference type="Proteomes" id="UP000265520"/>
    </source>
</evidence>
<keyword evidence="1" id="KW-0695">RNA-directed DNA polymerase</keyword>
<comment type="caution">
    <text evidence="1">The sequence shown here is derived from an EMBL/GenBank/DDBJ whole genome shotgun (WGS) entry which is preliminary data.</text>
</comment>
<dbReference type="AlphaFoldDB" id="A0A392RF42"/>
<sequence length="125" mass="14459">MGFVLKEKLKRLKGALKKWNKDVYGSVDTKIGDLTDAIECLELKGEREGLSEEELVERKTKFNNLWLLLKSKDSLEFQKSRSRRLREGDANTEFFHACVKSRRRSNSLVALKKGSEWLSTPEAIR</sequence>
<dbReference type="Proteomes" id="UP000265520">
    <property type="component" value="Unassembled WGS sequence"/>
</dbReference>
<dbReference type="EMBL" id="LXQA010221433">
    <property type="protein sequence ID" value="MCI35228.1"/>
    <property type="molecule type" value="Genomic_DNA"/>
</dbReference>
<feature type="non-terminal residue" evidence="1">
    <location>
        <position position="125"/>
    </location>
</feature>
<name>A0A392RF42_9FABA</name>
<organism evidence="1 2">
    <name type="scientific">Trifolium medium</name>
    <dbReference type="NCBI Taxonomy" id="97028"/>
    <lineage>
        <taxon>Eukaryota</taxon>
        <taxon>Viridiplantae</taxon>
        <taxon>Streptophyta</taxon>
        <taxon>Embryophyta</taxon>
        <taxon>Tracheophyta</taxon>
        <taxon>Spermatophyta</taxon>
        <taxon>Magnoliopsida</taxon>
        <taxon>eudicotyledons</taxon>
        <taxon>Gunneridae</taxon>
        <taxon>Pentapetalae</taxon>
        <taxon>rosids</taxon>
        <taxon>fabids</taxon>
        <taxon>Fabales</taxon>
        <taxon>Fabaceae</taxon>
        <taxon>Papilionoideae</taxon>
        <taxon>50 kb inversion clade</taxon>
        <taxon>NPAAA clade</taxon>
        <taxon>Hologalegina</taxon>
        <taxon>IRL clade</taxon>
        <taxon>Trifolieae</taxon>
        <taxon>Trifolium</taxon>
    </lineage>
</organism>
<proteinExistence type="predicted"/>
<dbReference type="GO" id="GO:0003964">
    <property type="term" value="F:RNA-directed DNA polymerase activity"/>
    <property type="evidence" value="ECO:0007669"/>
    <property type="project" value="UniProtKB-KW"/>
</dbReference>
<keyword evidence="2" id="KW-1185">Reference proteome</keyword>
<keyword evidence="1" id="KW-0548">Nucleotidyltransferase</keyword>